<name>A0A7H8R5Q5_TALRU</name>
<evidence type="ECO:0000313" key="3">
    <source>
        <dbReference type="Proteomes" id="UP000509510"/>
    </source>
</evidence>
<evidence type="ECO:0000313" key="2">
    <source>
        <dbReference type="EMBL" id="QKX60925.1"/>
    </source>
</evidence>
<evidence type="ECO:0000259" key="1">
    <source>
        <dbReference type="Pfam" id="PF00501"/>
    </source>
</evidence>
<dbReference type="Gene3D" id="3.40.50.12780">
    <property type="entry name" value="N-terminal domain of ligase-like"/>
    <property type="match status" value="1"/>
</dbReference>
<feature type="domain" description="AMP-dependent synthetase/ligase" evidence="1">
    <location>
        <begin position="125"/>
        <end position="486"/>
    </location>
</feature>
<dbReference type="GO" id="GO:0006629">
    <property type="term" value="P:lipid metabolic process"/>
    <property type="evidence" value="ECO:0007669"/>
    <property type="project" value="InterPro"/>
</dbReference>
<dbReference type="Proteomes" id="UP000509510">
    <property type="component" value="Chromosome IV"/>
</dbReference>
<accession>A0A7H8R5Q5</accession>
<dbReference type="OrthoDB" id="10253869at2759"/>
<dbReference type="NCBIfam" id="TIGR01217">
    <property type="entry name" value="ac_ac_CoA_syn"/>
    <property type="match status" value="1"/>
</dbReference>
<dbReference type="PANTHER" id="PTHR42921">
    <property type="entry name" value="ACETOACETYL-COA SYNTHETASE"/>
    <property type="match status" value="1"/>
</dbReference>
<proteinExistence type="predicted"/>
<dbReference type="Gene3D" id="3.30.300.30">
    <property type="match status" value="1"/>
</dbReference>
<dbReference type="AlphaFoldDB" id="A0A7H8R5Q5"/>
<dbReference type="PROSITE" id="PS00455">
    <property type="entry name" value="AMP_BINDING"/>
    <property type="match status" value="1"/>
</dbReference>
<dbReference type="InterPro" id="IPR045851">
    <property type="entry name" value="AMP-bd_C_sf"/>
</dbReference>
<dbReference type="KEGG" id="trg:TRUGW13939_08071"/>
<dbReference type="GeneID" id="55995560"/>
<dbReference type="InterPro" id="IPR000873">
    <property type="entry name" value="AMP-dep_synth/lig_dom"/>
</dbReference>
<gene>
    <name evidence="2" type="ORF">TRUGW13939_08071</name>
</gene>
<dbReference type="SUPFAM" id="SSF56801">
    <property type="entry name" value="Acetyl-CoA synthetase-like"/>
    <property type="match status" value="1"/>
</dbReference>
<keyword evidence="3" id="KW-1185">Reference proteome</keyword>
<dbReference type="InterPro" id="IPR005914">
    <property type="entry name" value="Acac_CoA_synth"/>
</dbReference>
<reference evidence="3" key="1">
    <citation type="submission" date="2020-06" db="EMBL/GenBank/DDBJ databases">
        <title>A chromosome-scale genome assembly of Talaromyces rugulosus W13939.</title>
        <authorList>
            <person name="Wang B."/>
            <person name="Guo L."/>
            <person name="Ye K."/>
            <person name="Wang L."/>
        </authorList>
    </citation>
    <scope>NUCLEOTIDE SEQUENCE [LARGE SCALE GENOMIC DNA]</scope>
    <source>
        <strain evidence="3">W13939</strain>
    </source>
</reference>
<organism evidence="2 3">
    <name type="scientific">Talaromyces rugulosus</name>
    <name type="common">Penicillium rugulosum</name>
    <dbReference type="NCBI Taxonomy" id="121627"/>
    <lineage>
        <taxon>Eukaryota</taxon>
        <taxon>Fungi</taxon>
        <taxon>Dikarya</taxon>
        <taxon>Ascomycota</taxon>
        <taxon>Pezizomycotina</taxon>
        <taxon>Eurotiomycetes</taxon>
        <taxon>Eurotiomycetidae</taxon>
        <taxon>Eurotiales</taxon>
        <taxon>Trichocomaceae</taxon>
        <taxon>Talaromyces</taxon>
        <taxon>Talaromyces sect. Islandici</taxon>
    </lineage>
</organism>
<dbReference type="EMBL" id="CP055901">
    <property type="protein sequence ID" value="QKX60925.1"/>
    <property type="molecule type" value="Genomic_DNA"/>
</dbReference>
<dbReference type="Pfam" id="PF00501">
    <property type="entry name" value="AMP-binding"/>
    <property type="match status" value="1"/>
</dbReference>
<sequence>MTTTMSHSEPPTPLYTPPPGLRTYMDDFREYINKRHSLQLQTYDDLHSFSVGAHASTRNAFWTYLWQYLEIKASAQPTIAIDEARNIASFPEFYQDARLNFAENLLSRHGHETAIKVLNEANLDSGPENVSWDQLQELVRQLADALSSSGLQKGDVVVVIGGNNKISLALILATASLGGVISSLATDVGEQALLDRLSQLRPQFLFADAKYRYNGKIHSILRKVNSVWDKISKPNNAELVITTPHNNEDKSTQFGDFLKRETGKPLTFLQVPFNTPLCVMFSSGTTGVPKAIVHSHGGVVINLKKEYRLHCNFDDKDVYFHYTNIGWALWNIMLGALFCGSTVVLYDGSPFYPNAERFLQRVLSTGVTAFGAGPKYFSELRRVNIHAKCMENNRLKILLSTGAVLTPALSEWMATSFGPLCQISFSGGTELCGSFVHGTVSLPTYPGEITVKALGLAVDVYSSMSSANPGRPLQAGETGELVCTQPFPNMPLHFLHDPERERYSKAYFSDIPCIWTHGDRMYISPQTGGIYILGRSDSVLNPAGVRFGSGEIYSIIEKHFAVDIVDSICVGQQRASDETERVILFLVVRSTPEKSISDGEWRNLKGRISDCIASSLSRRHVPFAIISVSHIPYNANGKKMEIPLKGVLSEGKQAFVKRKFTLDELNALQSYARYHESLEVAPDQEHHKVTKSKL</sequence>
<dbReference type="PANTHER" id="PTHR42921:SF4">
    <property type="entry name" value="ACETOACETYL-COA SYNTHASE (AFU_ORTHOLOGUE AFUA_8G04770)"/>
    <property type="match status" value="1"/>
</dbReference>
<dbReference type="GO" id="GO:0030729">
    <property type="term" value="F:acetoacetate-CoA ligase activity"/>
    <property type="evidence" value="ECO:0007669"/>
    <property type="project" value="InterPro"/>
</dbReference>
<dbReference type="InterPro" id="IPR020845">
    <property type="entry name" value="AMP-binding_CS"/>
</dbReference>
<dbReference type="InterPro" id="IPR042099">
    <property type="entry name" value="ANL_N_sf"/>
</dbReference>
<protein>
    <recommendedName>
        <fullName evidence="1">AMP-dependent synthetase/ligase domain-containing protein</fullName>
    </recommendedName>
</protein>
<dbReference type="RefSeq" id="XP_035347100.1">
    <property type="nucleotide sequence ID" value="XM_035491207.1"/>
</dbReference>